<dbReference type="Gramene" id="AET6Gv20988200.1">
    <property type="protein sequence ID" value="AET6Gv20988200.1"/>
    <property type="gene ID" value="AET6Gv20988200"/>
</dbReference>
<keyword evidence="4" id="KW-1185">Reference proteome</keyword>
<name>A0A453Q5D9_AEGTS</name>
<reference evidence="4" key="2">
    <citation type="journal article" date="2017" name="Nat. Plants">
        <title>The Aegilops tauschii genome reveals multiple impacts of transposons.</title>
        <authorList>
            <person name="Zhao G."/>
            <person name="Zou C."/>
            <person name="Li K."/>
            <person name="Wang K."/>
            <person name="Li T."/>
            <person name="Gao L."/>
            <person name="Zhang X."/>
            <person name="Wang H."/>
            <person name="Yang Z."/>
            <person name="Liu X."/>
            <person name="Jiang W."/>
            <person name="Mao L."/>
            <person name="Kong X."/>
            <person name="Jiao Y."/>
            <person name="Jia J."/>
        </authorList>
    </citation>
    <scope>NUCLEOTIDE SEQUENCE [LARGE SCALE GENOMIC DNA]</scope>
    <source>
        <strain evidence="4">cv. AL8/78</strain>
    </source>
</reference>
<evidence type="ECO:0000256" key="2">
    <source>
        <dbReference type="SAM" id="Phobius"/>
    </source>
</evidence>
<feature type="transmembrane region" description="Helical" evidence="2">
    <location>
        <begin position="47"/>
        <end position="66"/>
    </location>
</feature>
<dbReference type="Proteomes" id="UP000015105">
    <property type="component" value="Chromosome 6D"/>
</dbReference>
<reference evidence="3" key="5">
    <citation type="journal article" date="2021" name="G3 (Bethesda)">
        <title>Aegilops tauschii genome assembly Aet v5.0 features greater sequence contiguity and improved annotation.</title>
        <authorList>
            <person name="Wang L."/>
            <person name="Zhu T."/>
            <person name="Rodriguez J.C."/>
            <person name="Deal K.R."/>
            <person name="Dubcovsky J."/>
            <person name="McGuire P.E."/>
            <person name="Lux T."/>
            <person name="Spannagl M."/>
            <person name="Mayer K.F.X."/>
            <person name="Baldrich P."/>
            <person name="Meyers B.C."/>
            <person name="Huo N."/>
            <person name="Gu Y.Q."/>
            <person name="Zhou H."/>
            <person name="Devos K.M."/>
            <person name="Bennetzen J.L."/>
            <person name="Unver T."/>
            <person name="Budak H."/>
            <person name="Gulick P.J."/>
            <person name="Galiba G."/>
            <person name="Kalapos B."/>
            <person name="Nelson D.R."/>
            <person name="Li P."/>
            <person name="You F.M."/>
            <person name="Luo M.C."/>
            <person name="Dvorak J."/>
        </authorList>
    </citation>
    <scope>NUCLEOTIDE SEQUENCE [LARGE SCALE GENOMIC DNA]</scope>
    <source>
        <strain evidence="3">cv. AL8/78</strain>
    </source>
</reference>
<keyword evidence="2" id="KW-0812">Transmembrane</keyword>
<dbReference type="EnsemblPlants" id="AET6Gv20988200.1">
    <property type="protein sequence ID" value="AET6Gv20988200.1"/>
    <property type="gene ID" value="AET6Gv20988200"/>
</dbReference>
<evidence type="ECO:0000313" key="4">
    <source>
        <dbReference type="Proteomes" id="UP000015105"/>
    </source>
</evidence>
<evidence type="ECO:0008006" key="5">
    <source>
        <dbReference type="Google" id="ProtNLM"/>
    </source>
</evidence>
<feature type="region of interest" description="Disordered" evidence="1">
    <location>
        <begin position="18"/>
        <end position="40"/>
    </location>
</feature>
<dbReference type="AlphaFoldDB" id="A0A453Q5D9"/>
<dbReference type="PANTHER" id="PTHR33994">
    <property type="entry name" value="OS04G0515000 PROTEIN"/>
    <property type="match status" value="1"/>
</dbReference>
<evidence type="ECO:0000256" key="1">
    <source>
        <dbReference type="SAM" id="MobiDB-lite"/>
    </source>
</evidence>
<reference evidence="3" key="3">
    <citation type="journal article" date="2017" name="Nature">
        <title>Genome sequence of the progenitor of the wheat D genome Aegilops tauschii.</title>
        <authorList>
            <person name="Luo M.C."/>
            <person name="Gu Y.Q."/>
            <person name="Puiu D."/>
            <person name="Wang H."/>
            <person name="Twardziok S.O."/>
            <person name="Deal K.R."/>
            <person name="Huo N."/>
            <person name="Zhu T."/>
            <person name="Wang L."/>
            <person name="Wang Y."/>
            <person name="McGuire P.E."/>
            <person name="Liu S."/>
            <person name="Long H."/>
            <person name="Ramasamy R.K."/>
            <person name="Rodriguez J.C."/>
            <person name="Van S.L."/>
            <person name="Yuan L."/>
            <person name="Wang Z."/>
            <person name="Xia Z."/>
            <person name="Xiao L."/>
            <person name="Anderson O.D."/>
            <person name="Ouyang S."/>
            <person name="Liang Y."/>
            <person name="Zimin A.V."/>
            <person name="Pertea G."/>
            <person name="Qi P."/>
            <person name="Bennetzen J.L."/>
            <person name="Dai X."/>
            <person name="Dawson M.W."/>
            <person name="Muller H.G."/>
            <person name="Kugler K."/>
            <person name="Rivarola-Duarte L."/>
            <person name="Spannagl M."/>
            <person name="Mayer K.F.X."/>
            <person name="Lu F.H."/>
            <person name="Bevan M.W."/>
            <person name="Leroy P."/>
            <person name="Li P."/>
            <person name="You F.M."/>
            <person name="Sun Q."/>
            <person name="Liu Z."/>
            <person name="Lyons E."/>
            <person name="Wicker T."/>
            <person name="Salzberg S.L."/>
            <person name="Devos K.M."/>
            <person name="Dvorak J."/>
        </authorList>
    </citation>
    <scope>NUCLEOTIDE SEQUENCE [LARGE SCALE GENOMIC DNA]</scope>
    <source>
        <strain evidence="3">cv. AL8/78</strain>
    </source>
</reference>
<keyword evidence="2" id="KW-1133">Transmembrane helix</keyword>
<reference evidence="3" key="4">
    <citation type="submission" date="2019-03" db="UniProtKB">
        <authorList>
            <consortium name="EnsemblPlants"/>
        </authorList>
    </citation>
    <scope>IDENTIFICATION</scope>
</reference>
<proteinExistence type="predicted"/>
<dbReference type="PANTHER" id="PTHR33994:SF25">
    <property type="entry name" value="OS02G0619200 PROTEIN"/>
    <property type="match status" value="1"/>
</dbReference>
<sequence length="225" mass="24671">ATHSTIVHQPLVSVADPQARGAMKGAGPNQRSDQPVATPKPMSRCRIFWTLVFPTMLFAGAIFQYVELPDYYAAINSVSGLDPTTDLARRPALLYPEFNLTFRVASHTPWFTKCVEPGAYMGVAYGGVWFATTVPTTERICVGPGKTVDRPFVARGREVVMPVSVQDSLVGKLRGGLPDFDVVLLGLGQCWALSCGRRRVGDTDVLQARCSNYIRTGSRRYAKCR</sequence>
<evidence type="ECO:0000313" key="3">
    <source>
        <dbReference type="EnsemblPlants" id="AET6Gv20988200.1"/>
    </source>
</evidence>
<organism evidence="3 4">
    <name type="scientific">Aegilops tauschii subsp. strangulata</name>
    <name type="common">Goatgrass</name>
    <dbReference type="NCBI Taxonomy" id="200361"/>
    <lineage>
        <taxon>Eukaryota</taxon>
        <taxon>Viridiplantae</taxon>
        <taxon>Streptophyta</taxon>
        <taxon>Embryophyta</taxon>
        <taxon>Tracheophyta</taxon>
        <taxon>Spermatophyta</taxon>
        <taxon>Magnoliopsida</taxon>
        <taxon>Liliopsida</taxon>
        <taxon>Poales</taxon>
        <taxon>Poaceae</taxon>
        <taxon>BOP clade</taxon>
        <taxon>Pooideae</taxon>
        <taxon>Triticodae</taxon>
        <taxon>Triticeae</taxon>
        <taxon>Triticinae</taxon>
        <taxon>Aegilops</taxon>
    </lineage>
</organism>
<keyword evidence="2" id="KW-0472">Membrane</keyword>
<protein>
    <recommendedName>
        <fullName evidence="5">Late embryogenesis abundant protein LEA-2 subgroup domain-containing protein</fullName>
    </recommendedName>
</protein>
<accession>A0A453Q5D9</accession>
<reference evidence="4" key="1">
    <citation type="journal article" date="2014" name="Science">
        <title>Ancient hybridizations among the ancestral genomes of bread wheat.</title>
        <authorList>
            <consortium name="International Wheat Genome Sequencing Consortium,"/>
            <person name="Marcussen T."/>
            <person name="Sandve S.R."/>
            <person name="Heier L."/>
            <person name="Spannagl M."/>
            <person name="Pfeifer M."/>
            <person name="Jakobsen K.S."/>
            <person name="Wulff B.B."/>
            <person name="Steuernagel B."/>
            <person name="Mayer K.F."/>
            <person name="Olsen O.A."/>
        </authorList>
    </citation>
    <scope>NUCLEOTIDE SEQUENCE [LARGE SCALE GENOMIC DNA]</scope>
    <source>
        <strain evidence="4">cv. AL8/78</strain>
    </source>
</reference>